<keyword evidence="3" id="KW-1185">Reference proteome</keyword>
<feature type="transmembrane region" description="Helical" evidence="1">
    <location>
        <begin position="89"/>
        <end position="110"/>
    </location>
</feature>
<organism evidence="2 3">
    <name type="scientific">Pseudomonas nabeulensis</name>
    <dbReference type="NCBI Taxonomy" id="2293833"/>
    <lineage>
        <taxon>Bacteria</taxon>
        <taxon>Pseudomonadati</taxon>
        <taxon>Pseudomonadota</taxon>
        <taxon>Gammaproteobacteria</taxon>
        <taxon>Pseudomonadales</taxon>
        <taxon>Pseudomonadaceae</taxon>
        <taxon>Pseudomonas</taxon>
    </lineage>
</organism>
<feature type="transmembrane region" description="Helical" evidence="1">
    <location>
        <begin position="20"/>
        <end position="36"/>
    </location>
</feature>
<accession>A0A4Z0BBM2</accession>
<keyword evidence="1" id="KW-0812">Transmembrane</keyword>
<evidence type="ECO:0000313" key="2">
    <source>
        <dbReference type="EMBL" id="TFY96080.1"/>
    </source>
</evidence>
<gene>
    <name evidence="2" type="ORF">DYL61_01255</name>
</gene>
<comment type="caution">
    <text evidence="2">The sequence shown here is derived from an EMBL/GenBank/DDBJ whole genome shotgun (WGS) entry which is preliminary data.</text>
</comment>
<evidence type="ECO:0000256" key="1">
    <source>
        <dbReference type="SAM" id="Phobius"/>
    </source>
</evidence>
<dbReference type="Proteomes" id="UP000297734">
    <property type="component" value="Unassembled WGS sequence"/>
</dbReference>
<keyword evidence="1" id="KW-0472">Membrane</keyword>
<sequence length="112" mass="12301">MTQSPNMILFNRSRTRQPAYNVSGLVLIVPLMISLTNLGGTGVVLAIASSAWGVWVAARHGNRRLTVMAVVATLLNLVSTVMLSTPSILMALGYIAWFYAYPALSEWLYWRG</sequence>
<keyword evidence="1" id="KW-1133">Transmembrane helix</keyword>
<reference evidence="2 3" key="1">
    <citation type="journal article" date="2019" name="Syst. Appl. Microbiol.">
        <title>New species of pathogenic Pseudomonas isolated from citrus in Tunisia: Proposal of Pseudomonas kairouanensis sp. nov. and Pseudomonas nabeulensis sp. nov.</title>
        <authorList>
            <person name="Oueslati M."/>
            <person name="Mulet M."/>
            <person name="Gomila M."/>
            <person name="Berge O."/>
            <person name="Hajlaoui M.R."/>
            <person name="Lalucat J."/>
            <person name="Sadfi-Zouaoui N."/>
            <person name="Garcia-Valdes E."/>
        </authorList>
    </citation>
    <scope>NUCLEOTIDE SEQUENCE [LARGE SCALE GENOMIC DNA]</scope>
    <source>
        <strain evidence="2 3">E10B</strain>
    </source>
</reference>
<feature type="transmembrane region" description="Helical" evidence="1">
    <location>
        <begin position="42"/>
        <end position="58"/>
    </location>
</feature>
<feature type="transmembrane region" description="Helical" evidence="1">
    <location>
        <begin position="65"/>
        <end position="83"/>
    </location>
</feature>
<evidence type="ECO:0000313" key="3">
    <source>
        <dbReference type="Proteomes" id="UP000297734"/>
    </source>
</evidence>
<dbReference type="EMBL" id="QUZT01000001">
    <property type="protein sequence ID" value="TFY96080.1"/>
    <property type="molecule type" value="Genomic_DNA"/>
</dbReference>
<name>A0A4Z0BBM2_9PSED</name>
<proteinExistence type="predicted"/>
<protein>
    <submittedName>
        <fullName evidence="2">Uncharacterized protein</fullName>
    </submittedName>
</protein>
<dbReference type="AlphaFoldDB" id="A0A4Z0BBM2"/>